<dbReference type="Proteomes" id="UP000580839">
    <property type="component" value="Unassembled WGS sequence"/>
</dbReference>
<proteinExistence type="inferred from homology"/>
<organism evidence="8 9">
    <name type="scientific">Eiseniibacteriota bacterium</name>
    <dbReference type="NCBI Taxonomy" id="2212470"/>
    <lineage>
        <taxon>Bacteria</taxon>
        <taxon>Candidatus Eiseniibacteriota</taxon>
    </lineage>
</organism>
<evidence type="ECO:0000256" key="5">
    <source>
        <dbReference type="ARBA" id="ARBA00022989"/>
    </source>
</evidence>
<feature type="transmembrane region" description="Helical" evidence="7">
    <location>
        <begin position="47"/>
        <end position="67"/>
    </location>
</feature>
<keyword evidence="5 7" id="KW-1133">Transmembrane helix</keyword>
<feature type="transmembrane region" description="Helical" evidence="7">
    <location>
        <begin position="74"/>
        <end position="90"/>
    </location>
</feature>
<dbReference type="GO" id="GO:0005886">
    <property type="term" value="C:plasma membrane"/>
    <property type="evidence" value="ECO:0007669"/>
    <property type="project" value="UniProtKB-SubCell"/>
</dbReference>
<name>A0A849SHB1_UNCEI</name>
<reference evidence="8 9" key="1">
    <citation type="submission" date="2020-04" db="EMBL/GenBank/DDBJ databases">
        <title>Metagenomic profiling of ammonia- and methane-oxidizing microorganisms in a Dutch drinking water treatment plant.</title>
        <authorList>
            <person name="Poghosyan L."/>
            <person name="Leucker S."/>
        </authorList>
    </citation>
    <scope>NUCLEOTIDE SEQUENCE [LARGE SCALE GENOMIC DNA]</scope>
    <source>
        <strain evidence="8">S-RSF-IL-03</strain>
    </source>
</reference>
<keyword evidence="4 7" id="KW-0812">Transmembrane</keyword>
<dbReference type="PANTHER" id="PTHR33452">
    <property type="entry name" value="OXIDOREDUCTASE CATD-RELATED"/>
    <property type="match status" value="1"/>
</dbReference>
<dbReference type="InterPro" id="IPR032808">
    <property type="entry name" value="DoxX"/>
</dbReference>
<comment type="similarity">
    <text evidence="2">Belongs to the DoxX family.</text>
</comment>
<evidence type="ECO:0000256" key="2">
    <source>
        <dbReference type="ARBA" id="ARBA00006679"/>
    </source>
</evidence>
<gene>
    <name evidence="8" type="ORF">HOP12_02100</name>
</gene>
<evidence type="ECO:0000256" key="1">
    <source>
        <dbReference type="ARBA" id="ARBA00004651"/>
    </source>
</evidence>
<evidence type="ECO:0000256" key="4">
    <source>
        <dbReference type="ARBA" id="ARBA00022692"/>
    </source>
</evidence>
<evidence type="ECO:0000256" key="3">
    <source>
        <dbReference type="ARBA" id="ARBA00022475"/>
    </source>
</evidence>
<dbReference type="InterPro" id="IPR051907">
    <property type="entry name" value="DoxX-like_oxidoreductase"/>
</dbReference>
<evidence type="ECO:0000313" key="8">
    <source>
        <dbReference type="EMBL" id="NOT32943.1"/>
    </source>
</evidence>
<evidence type="ECO:0000256" key="7">
    <source>
        <dbReference type="SAM" id="Phobius"/>
    </source>
</evidence>
<dbReference type="PANTHER" id="PTHR33452:SF4">
    <property type="entry name" value="BLL4328 PROTEIN"/>
    <property type="match status" value="1"/>
</dbReference>
<keyword evidence="3" id="KW-1003">Cell membrane</keyword>
<dbReference type="AlphaFoldDB" id="A0A849SHB1"/>
<evidence type="ECO:0000313" key="9">
    <source>
        <dbReference type="Proteomes" id="UP000580839"/>
    </source>
</evidence>
<protein>
    <submittedName>
        <fullName evidence="8">DoxX family protein</fullName>
    </submittedName>
</protein>
<feature type="transmembrane region" description="Helical" evidence="7">
    <location>
        <begin position="96"/>
        <end position="117"/>
    </location>
</feature>
<dbReference type="Pfam" id="PF07681">
    <property type="entry name" value="DoxX"/>
    <property type="match status" value="1"/>
</dbReference>
<comment type="subcellular location">
    <subcellularLocation>
        <location evidence="1">Cell membrane</location>
        <topology evidence="1">Multi-pass membrane protein</topology>
    </subcellularLocation>
</comment>
<keyword evidence="6 7" id="KW-0472">Membrane</keyword>
<feature type="transmembrane region" description="Helical" evidence="7">
    <location>
        <begin position="12"/>
        <end position="35"/>
    </location>
</feature>
<sequence length="137" mass="14536">MNLNRATSISYFLLRAVTGWMYFQAGATKLAGWFGGMPGSGGVPAPLMTQVGIGGALEFFGGIAIMLGLFTRPVAFILCGEMAVAYWQFHAPNGAWPVQNGGVAAALFCFVFLYMAARGAGEWSLDSLIARRGSKKS</sequence>
<dbReference type="EMBL" id="JABFRW010000023">
    <property type="protein sequence ID" value="NOT32943.1"/>
    <property type="molecule type" value="Genomic_DNA"/>
</dbReference>
<accession>A0A849SHB1</accession>
<evidence type="ECO:0000256" key="6">
    <source>
        <dbReference type="ARBA" id="ARBA00023136"/>
    </source>
</evidence>
<comment type="caution">
    <text evidence="8">The sequence shown here is derived from an EMBL/GenBank/DDBJ whole genome shotgun (WGS) entry which is preliminary data.</text>
</comment>